<feature type="transmembrane region" description="Helical" evidence="7">
    <location>
        <begin position="261"/>
        <end position="283"/>
    </location>
</feature>
<feature type="domain" description="ABC transmembrane type-1" evidence="8">
    <location>
        <begin position="93"/>
        <end position="284"/>
    </location>
</feature>
<dbReference type="GO" id="GO:0055085">
    <property type="term" value="P:transmembrane transport"/>
    <property type="evidence" value="ECO:0007669"/>
    <property type="project" value="InterPro"/>
</dbReference>
<dbReference type="Pfam" id="PF00528">
    <property type="entry name" value="BPD_transp_1"/>
    <property type="match status" value="1"/>
</dbReference>
<keyword evidence="2" id="KW-0813">Transport</keyword>
<dbReference type="InterPro" id="IPR000515">
    <property type="entry name" value="MetI-like"/>
</dbReference>
<sequence>MSSLPNLVIGEAPAEPPRAALRFSGLRSSVGRAAAVVVLSMFAIAALYPLIFTILSSFKTSGEFASNPMGLPSSLTLANYLETFERMQVGRLLFNSVVATFGAMVLTTVSALFVAYVVTMTKIPGRNLIFLFIISMLVIPSQAIIYPLHQTILDIGLGGTYRGLILSLAAFGLPLGTYILAAYFRSVPIEMIEAAQMDGAGHLRVLFSVLLPVSVPALAALSILNFVWMWNDLLLPLVIMGGTEKTTLMVGVALLSGQYDISIPLISAGLIIALIPVIVVYLLMQRQIMSGAIAGSVK</sequence>
<evidence type="ECO:0000256" key="2">
    <source>
        <dbReference type="ARBA" id="ARBA00022448"/>
    </source>
</evidence>
<name>A0A6J6EC39_9ZZZZ</name>
<protein>
    <submittedName>
        <fullName evidence="9">Unannotated protein</fullName>
    </submittedName>
</protein>
<feature type="transmembrane region" description="Helical" evidence="7">
    <location>
        <begin position="161"/>
        <end position="184"/>
    </location>
</feature>
<organism evidence="9">
    <name type="scientific">freshwater metagenome</name>
    <dbReference type="NCBI Taxonomy" id="449393"/>
    <lineage>
        <taxon>unclassified sequences</taxon>
        <taxon>metagenomes</taxon>
        <taxon>ecological metagenomes</taxon>
    </lineage>
</organism>
<comment type="subcellular location">
    <subcellularLocation>
        <location evidence="1">Cell membrane</location>
        <topology evidence="1">Multi-pass membrane protein</topology>
    </subcellularLocation>
</comment>
<dbReference type="PANTHER" id="PTHR43744:SF8">
    <property type="entry name" value="SN-GLYCEROL-3-PHOSPHATE TRANSPORT SYSTEM PERMEASE PROTEIN UGPE"/>
    <property type="match status" value="1"/>
</dbReference>
<evidence type="ECO:0000313" key="9">
    <source>
        <dbReference type="EMBL" id="CAB4574022.1"/>
    </source>
</evidence>
<dbReference type="EMBL" id="CAEZTM010000040">
    <property type="protein sequence ID" value="CAB4574022.1"/>
    <property type="molecule type" value="Genomic_DNA"/>
</dbReference>
<accession>A0A6J6EC39</accession>
<evidence type="ECO:0000256" key="1">
    <source>
        <dbReference type="ARBA" id="ARBA00004651"/>
    </source>
</evidence>
<feature type="transmembrane region" description="Helical" evidence="7">
    <location>
        <begin position="128"/>
        <end position="149"/>
    </location>
</feature>
<feature type="transmembrane region" description="Helical" evidence="7">
    <location>
        <begin position="205"/>
        <end position="230"/>
    </location>
</feature>
<feature type="transmembrane region" description="Helical" evidence="7">
    <location>
        <begin position="92"/>
        <end position="116"/>
    </location>
</feature>
<dbReference type="GO" id="GO:0005886">
    <property type="term" value="C:plasma membrane"/>
    <property type="evidence" value="ECO:0007669"/>
    <property type="project" value="UniProtKB-SubCell"/>
</dbReference>
<evidence type="ECO:0000256" key="4">
    <source>
        <dbReference type="ARBA" id="ARBA00022692"/>
    </source>
</evidence>
<proteinExistence type="predicted"/>
<gene>
    <name evidence="9" type="ORF">UFOPK1684_00931</name>
</gene>
<dbReference type="InterPro" id="IPR035906">
    <property type="entry name" value="MetI-like_sf"/>
</dbReference>
<keyword evidence="3" id="KW-1003">Cell membrane</keyword>
<dbReference type="CDD" id="cd06261">
    <property type="entry name" value="TM_PBP2"/>
    <property type="match status" value="1"/>
</dbReference>
<keyword evidence="5 7" id="KW-1133">Transmembrane helix</keyword>
<dbReference type="AlphaFoldDB" id="A0A6J6EC39"/>
<evidence type="ECO:0000256" key="6">
    <source>
        <dbReference type="ARBA" id="ARBA00023136"/>
    </source>
</evidence>
<evidence type="ECO:0000256" key="3">
    <source>
        <dbReference type="ARBA" id="ARBA00022475"/>
    </source>
</evidence>
<evidence type="ECO:0000256" key="5">
    <source>
        <dbReference type="ARBA" id="ARBA00022989"/>
    </source>
</evidence>
<evidence type="ECO:0000256" key="7">
    <source>
        <dbReference type="SAM" id="Phobius"/>
    </source>
</evidence>
<reference evidence="9" key="1">
    <citation type="submission" date="2020-05" db="EMBL/GenBank/DDBJ databases">
        <authorList>
            <person name="Chiriac C."/>
            <person name="Salcher M."/>
            <person name="Ghai R."/>
            <person name="Kavagutti S V."/>
        </authorList>
    </citation>
    <scope>NUCLEOTIDE SEQUENCE</scope>
</reference>
<dbReference type="Gene3D" id="1.10.3720.10">
    <property type="entry name" value="MetI-like"/>
    <property type="match status" value="1"/>
</dbReference>
<dbReference type="PROSITE" id="PS50928">
    <property type="entry name" value="ABC_TM1"/>
    <property type="match status" value="1"/>
</dbReference>
<keyword evidence="6 7" id="KW-0472">Membrane</keyword>
<feature type="transmembrane region" description="Helical" evidence="7">
    <location>
        <begin position="33"/>
        <end position="55"/>
    </location>
</feature>
<evidence type="ECO:0000259" key="8">
    <source>
        <dbReference type="PROSITE" id="PS50928"/>
    </source>
</evidence>
<dbReference type="PANTHER" id="PTHR43744">
    <property type="entry name" value="ABC TRANSPORTER PERMEASE PROTEIN MG189-RELATED-RELATED"/>
    <property type="match status" value="1"/>
</dbReference>
<keyword evidence="4 7" id="KW-0812">Transmembrane</keyword>
<dbReference type="SUPFAM" id="SSF161098">
    <property type="entry name" value="MetI-like"/>
    <property type="match status" value="1"/>
</dbReference>